<dbReference type="Pfam" id="PF17853">
    <property type="entry name" value="GGDEF_2"/>
    <property type="match status" value="1"/>
</dbReference>
<dbReference type="PANTHER" id="PTHR43280:SF2">
    <property type="entry name" value="HTH-TYPE TRANSCRIPTIONAL REGULATOR EXSA"/>
    <property type="match status" value="1"/>
</dbReference>
<keyword evidence="3" id="KW-0804">Transcription</keyword>
<evidence type="ECO:0000313" key="6">
    <source>
        <dbReference type="EMBL" id="MFD1219112.1"/>
    </source>
</evidence>
<organism evidence="6 7">
    <name type="scientific">Paenibacillus vulneris</name>
    <dbReference type="NCBI Taxonomy" id="1133364"/>
    <lineage>
        <taxon>Bacteria</taxon>
        <taxon>Bacillati</taxon>
        <taxon>Bacillota</taxon>
        <taxon>Bacilli</taxon>
        <taxon>Bacillales</taxon>
        <taxon>Paenibacillaceae</taxon>
        <taxon>Paenibacillus</taxon>
    </lineage>
</organism>
<keyword evidence="4" id="KW-1133">Transmembrane helix</keyword>
<dbReference type="InterPro" id="IPR018060">
    <property type="entry name" value="HTH_AraC"/>
</dbReference>
<evidence type="ECO:0000256" key="1">
    <source>
        <dbReference type="ARBA" id="ARBA00023015"/>
    </source>
</evidence>
<feature type="transmembrane region" description="Helical" evidence="4">
    <location>
        <begin position="12"/>
        <end position="32"/>
    </location>
</feature>
<dbReference type="InterPro" id="IPR020449">
    <property type="entry name" value="Tscrpt_reg_AraC-type_HTH"/>
</dbReference>
<dbReference type="Gene3D" id="1.10.10.60">
    <property type="entry name" value="Homeodomain-like"/>
    <property type="match status" value="2"/>
</dbReference>
<dbReference type="SMART" id="SM00342">
    <property type="entry name" value="HTH_ARAC"/>
    <property type="match status" value="1"/>
</dbReference>
<keyword evidence="1" id="KW-0805">Transcription regulation</keyword>
<dbReference type="InterPro" id="IPR018062">
    <property type="entry name" value="HTH_AraC-typ_CS"/>
</dbReference>
<keyword evidence="2" id="KW-0238">DNA-binding</keyword>
<name>A0ABW3UFC4_9BACL</name>
<dbReference type="EMBL" id="JBHTLU010000007">
    <property type="protein sequence ID" value="MFD1219112.1"/>
    <property type="molecule type" value="Genomic_DNA"/>
</dbReference>
<dbReference type="PROSITE" id="PS01124">
    <property type="entry name" value="HTH_ARAC_FAMILY_2"/>
    <property type="match status" value="1"/>
</dbReference>
<dbReference type="RefSeq" id="WP_345591507.1">
    <property type="nucleotide sequence ID" value="NZ_BAABJG010000027.1"/>
</dbReference>
<evidence type="ECO:0000259" key="5">
    <source>
        <dbReference type="PROSITE" id="PS01124"/>
    </source>
</evidence>
<evidence type="ECO:0000256" key="4">
    <source>
        <dbReference type="SAM" id="Phobius"/>
    </source>
</evidence>
<dbReference type="Pfam" id="PF12833">
    <property type="entry name" value="HTH_18"/>
    <property type="match status" value="1"/>
</dbReference>
<dbReference type="InterPro" id="IPR009057">
    <property type="entry name" value="Homeodomain-like_sf"/>
</dbReference>
<gene>
    <name evidence="6" type="ORF">ACFQ4B_03175</name>
</gene>
<keyword evidence="4" id="KW-0472">Membrane</keyword>
<dbReference type="PANTHER" id="PTHR43280">
    <property type="entry name" value="ARAC-FAMILY TRANSCRIPTIONAL REGULATOR"/>
    <property type="match status" value="1"/>
</dbReference>
<comment type="caution">
    <text evidence="6">The sequence shown here is derived from an EMBL/GenBank/DDBJ whole genome shotgun (WGS) entry which is preliminary data.</text>
</comment>
<dbReference type="Proteomes" id="UP001597180">
    <property type="component" value="Unassembled WGS sequence"/>
</dbReference>
<sequence length="745" mass="85660">MEKTWYNRLLMSYFPILFITVSIIIFVSVSMMSEISIKETEKANRIFAKYVIDSMETSLKAVERVILEEAGNSDAFYDFFEMKNKSEGGMVYYETSKELHKILDDNPMIQSIYLYRAQDQLVLTTNAIQQLDNFQDKEFVEESFGNPNNTGWSAVRMYSGLSLQPKEKVISISKKALLPFGNQGIIVVNVRVSSLLRIVDEMINADITFMDIRDAGGQRVYPVELEEDKSLSAQGSVITDIHSDVIGWNFVSGIKGGRMFNWVSAISHIWLGIGIATVLFSIIYTLYVTRRNYKPIEGIMQQINKYQSRSAPRGKGGDEFSFIGKVLDSLMEQTNRYEKQYQEDLIIRRKQFFLEWIGGQSPMSRQEWAAHMNRYKLPSSYTKLIVCVAEIDGFPNFQQSYSVTDQNLLKFALTNVAQELADSEWLTVWAEWISDKRLSILLMLHTEEDAKLEGVSDLLDRFRTWVAVNLKFSLTVGVGRSTEQLTEVCNSFEEAVTALQYKMSLGNNQVIRYEEIAAASSGDTHKYFQLMDAMCQEFRISDSSWQLHVDQFAEYLEQDVLKGAEIHHLLQYGVRLLERTLEGLSSDIIEYWRKHVLPRLTEALDTSETTEELLPAVVSSLKQLHSQYVSLRDAKNHHQLASDIRHYIEDNYANPDLSLNLISDQFNVNGKYCSHLFKEVYGMKFVDFLMNLRMEQAKKLLLQTELPLQDISEKVGYTHSISFGRTFKKVVGVTPGDYRKYMQAE</sequence>
<accession>A0ABW3UFC4</accession>
<feature type="domain" description="HTH araC/xylS-type" evidence="5">
    <location>
        <begin position="642"/>
        <end position="741"/>
    </location>
</feature>
<dbReference type="PRINTS" id="PR00032">
    <property type="entry name" value="HTHARAC"/>
</dbReference>
<dbReference type="PROSITE" id="PS00041">
    <property type="entry name" value="HTH_ARAC_FAMILY_1"/>
    <property type="match status" value="1"/>
</dbReference>
<dbReference type="InterPro" id="IPR041522">
    <property type="entry name" value="CdaR_GGDEF"/>
</dbReference>
<reference evidence="7" key="1">
    <citation type="journal article" date="2019" name="Int. J. Syst. Evol. Microbiol.">
        <title>The Global Catalogue of Microorganisms (GCM) 10K type strain sequencing project: providing services to taxonomists for standard genome sequencing and annotation.</title>
        <authorList>
            <consortium name="The Broad Institute Genomics Platform"/>
            <consortium name="The Broad Institute Genome Sequencing Center for Infectious Disease"/>
            <person name="Wu L."/>
            <person name="Ma J."/>
        </authorList>
    </citation>
    <scope>NUCLEOTIDE SEQUENCE [LARGE SCALE GENOMIC DNA]</scope>
    <source>
        <strain evidence="7">CCUG 53270</strain>
    </source>
</reference>
<evidence type="ECO:0000256" key="2">
    <source>
        <dbReference type="ARBA" id="ARBA00023125"/>
    </source>
</evidence>
<feature type="transmembrane region" description="Helical" evidence="4">
    <location>
        <begin position="265"/>
        <end position="287"/>
    </location>
</feature>
<evidence type="ECO:0000256" key="3">
    <source>
        <dbReference type="ARBA" id="ARBA00023163"/>
    </source>
</evidence>
<keyword evidence="7" id="KW-1185">Reference proteome</keyword>
<proteinExistence type="predicted"/>
<protein>
    <submittedName>
        <fullName evidence="6">Helix-turn-helix domain-containing protein</fullName>
    </submittedName>
</protein>
<dbReference type="SUPFAM" id="SSF46689">
    <property type="entry name" value="Homeodomain-like"/>
    <property type="match status" value="1"/>
</dbReference>
<evidence type="ECO:0000313" key="7">
    <source>
        <dbReference type="Proteomes" id="UP001597180"/>
    </source>
</evidence>
<keyword evidence="4" id="KW-0812">Transmembrane</keyword>